<accession>A0A4S8LZ07</accession>
<reference evidence="2 3" key="1">
    <citation type="journal article" date="2019" name="Nat. Ecol. Evol.">
        <title>Megaphylogeny resolves global patterns of mushroom evolution.</title>
        <authorList>
            <person name="Varga T."/>
            <person name="Krizsan K."/>
            <person name="Foldi C."/>
            <person name="Dima B."/>
            <person name="Sanchez-Garcia M."/>
            <person name="Sanchez-Ramirez S."/>
            <person name="Szollosi G.J."/>
            <person name="Szarkandi J.G."/>
            <person name="Papp V."/>
            <person name="Albert L."/>
            <person name="Andreopoulos W."/>
            <person name="Angelini C."/>
            <person name="Antonin V."/>
            <person name="Barry K.W."/>
            <person name="Bougher N.L."/>
            <person name="Buchanan P."/>
            <person name="Buyck B."/>
            <person name="Bense V."/>
            <person name="Catcheside P."/>
            <person name="Chovatia M."/>
            <person name="Cooper J."/>
            <person name="Damon W."/>
            <person name="Desjardin D."/>
            <person name="Finy P."/>
            <person name="Geml J."/>
            <person name="Haridas S."/>
            <person name="Hughes K."/>
            <person name="Justo A."/>
            <person name="Karasinski D."/>
            <person name="Kautmanova I."/>
            <person name="Kiss B."/>
            <person name="Kocsube S."/>
            <person name="Kotiranta H."/>
            <person name="LaButti K.M."/>
            <person name="Lechner B.E."/>
            <person name="Liimatainen K."/>
            <person name="Lipzen A."/>
            <person name="Lukacs Z."/>
            <person name="Mihaltcheva S."/>
            <person name="Morgado L.N."/>
            <person name="Niskanen T."/>
            <person name="Noordeloos M.E."/>
            <person name="Ohm R.A."/>
            <person name="Ortiz-Santana B."/>
            <person name="Ovrebo C."/>
            <person name="Racz N."/>
            <person name="Riley R."/>
            <person name="Savchenko A."/>
            <person name="Shiryaev A."/>
            <person name="Soop K."/>
            <person name="Spirin V."/>
            <person name="Szebenyi C."/>
            <person name="Tomsovsky M."/>
            <person name="Tulloss R.E."/>
            <person name="Uehling J."/>
            <person name="Grigoriev I.V."/>
            <person name="Vagvolgyi C."/>
            <person name="Papp T."/>
            <person name="Martin F.M."/>
            <person name="Miettinen O."/>
            <person name="Hibbett D.S."/>
            <person name="Nagy L.G."/>
        </authorList>
    </citation>
    <scope>NUCLEOTIDE SEQUENCE [LARGE SCALE GENOMIC DNA]</scope>
    <source>
        <strain evidence="2 3">CBS 962.96</strain>
    </source>
</reference>
<feature type="region of interest" description="Disordered" evidence="1">
    <location>
        <begin position="28"/>
        <end position="47"/>
    </location>
</feature>
<feature type="compositionally biased region" description="Low complexity" evidence="1">
    <location>
        <begin position="136"/>
        <end position="149"/>
    </location>
</feature>
<evidence type="ECO:0000313" key="3">
    <source>
        <dbReference type="Proteomes" id="UP000297245"/>
    </source>
</evidence>
<gene>
    <name evidence="2" type="ORF">K435DRAFT_859999</name>
</gene>
<organism evidence="2 3">
    <name type="scientific">Dendrothele bispora (strain CBS 962.96)</name>
    <dbReference type="NCBI Taxonomy" id="1314807"/>
    <lineage>
        <taxon>Eukaryota</taxon>
        <taxon>Fungi</taxon>
        <taxon>Dikarya</taxon>
        <taxon>Basidiomycota</taxon>
        <taxon>Agaricomycotina</taxon>
        <taxon>Agaricomycetes</taxon>
        <taxon>Agaricomycetidae</taxon>
        <taxon>Agaricales</taxon>
        <taxon>Agaricales incertae sedis</taxon>
        <taxon>Dendrothele</taxon>
    </lineage>
</organism>
<dbReference type="EMBL" id="ML179211">
    <property type="protein sequence ID" value="THU94989.1"/>
    <property type="molecule type" value="Genomic_DNA"/>
</dbReference>
<keyword evidence="3" id="KW-1185">Reference proteome</keyword>
<feature type="region of interest" description="Disordered" evidence="1">
    <location>
        <begin position="136"/>
        <end position="210"/>
    </location>
</feature>
<name>A0A4S8LZ07_DENBC</name>
<proteinExistence type="predicted"/>
<evidence type="ECO:0000256" key="1">
    <source>
        <dbReference type="SAM" id="MobiDB-lite"/>
    </source>
</evidence>
<dbReference type="OrthoDB" id="3106473at2759"/>
<evidence type="ECO:0000313" key="2">
    <source>
        <dbReference type="EMBL" id="THU94989.1"/>
    </source>
</evidence>
<sequence>MAPTRRPRNTLSVAAEKRLVNEQITSRARQLNADSGKPPPRGSASCSDPRHIVTLLSRYIWMTPDENFGKFYQFCKIGGRACHFQFFDRNVTGLALAQDAVMTGLLADKARLGDTNRRHLLPSVATAASTAGASSTASSSEIASQPSVAPAALNTGADSNTSSSTTHRTTQRRAPMPFPMSSPIRARSVSPLPDFVSSRSSPPPSNASEWDSDLAEVTALSDWMVTVLIYQDSINFKTYSLALRNIDGCFVLRDHQATFEAAGFETTDIIRWFTPDGVWEVLQWDELVPLYHGELIALKPQGIHVWM</sequence>
<dbReference type="Proteomes" id="UP000297245">
    <property type="component" value="Unassembled WGS sequence"/>
</dbReference>
<protein>
    <submittedName>
        <fullName evidence="2">Uncharacterized protein</fullName>
    </submittedName>
</protein>
<dbReference type="AlphaFoldDB" id="A0A4S8LZ07"/>